<proteinExistence type="predicted"/>
<dbReference type="AlphaFoldDB" id="A0A6P9A9I4"/>
<feature type="transmembrane region" description="Helical" evidence="1">
    <location>
        <begin position="182"/>
        <end position="205"/>
    </location>
</feature>
<name>A0A6P9A9I4_THRPL</name>
<dbReference type="OrthoDB" id="8233015at2759"/>
<keyword evidence="1" id="KW-1133">Transmembrane helix</keyword>
<dbReference type="RefSeq" id="XP_034254708.1">
    <property type="nucleotide sequence ID" value="XM_034398817.1"/>
</dbReference>
<organism evidence="3">
    <name type="scientific">Thrips palmi</name>
    <name type="common">Melon thrips</name>
    <dbReference type="NCBI Taxonomy" id="161013"/>
    <lineage>
        <taxon>Eukaryota</taxon>
        <taxon>Metazoa</taxon>
        <taxon>Ecdysozoa</taxon>
        <taxon>Arthropoda</taxon>
        <taxon>Hexapoda</taxon>
        <taxon>Insecta</taxon>
        <taxon>Pterygota</taxon>
        <taxon>Neoptera</taxon>
        <taxon>Paraneoptera</taxon>
        <taxon>Thysanoptera</taxon>
        <taxon>Terebrantia</taxon>
        <taxon>Thripoidea</taxon>
        <taxon>Thripidae</taxon>
        <taxon>Thrips</taxon>
    </lineage>
</organism>
<evidence type="ECO:0000256" key="1">
    <source>
        <dbReference type="SAM" id="Phobius"/>
    </source>
</evidence>
<dbReference type="Proteomes" id="UP000515158">
    <property type="component" value="Unplaced"/>
</dbReference>
<feature type="transmembrane region" description="Helical" evidence="1">
    <location>
        <begin position="249"/>
        <end position="273"/>
    </location>
</feature>
<keyword evidence="2" id="KW-1185">Reference proteome</keyword>
<dbReference type="KEGG" id="tpal:117653257"/>
<sequence>MNLGKMAADKGKLAGRMRWWHQFLSPDRRSHILHRVLRHLRGTKVSVALSLVALFTTLGDALLSESLAEAQFGLRYAQAVLATLPLQWLFAGRVDVLLDNLQRLEEVTARVERIAGHETKERLDRLARWDAHRTQLYLVCSTLVQLTVLYDLAMSEWKGRWLADAAATLLGFRVDVWLSRTFLFMLGCATYACCLAYYTMLSFILTQSSTTMELHVAIGQAVQTGPCSRRWALLQGSVFEAALGAEADIAYVLPFMMFGAIIMPLLSTVEVLLKREDVDWFALALAPAIFTEFIPLCEAGDGLAEARLGITTCAYHGPWLSEHTVQRRMRLCFMQAGEGRALRLRGQGIGTLNRFACKETIRSWFSFVQILINIQA</sequence>
<keyword evidence="1" id="KW-0472">Membrane</keyword>
<dbReference type="GeneID" id="117653257"/>
<protein>
    <submittedName>
        <fullName evidence="3">Uncharacterized protein LOC117653257</fullName>
    </submittedName>
</protein>
<keyword evidence="1" id="KW-0812">Transmembrane</keyword>
<accession>A0A6P9A9I4</accession>
<evidence type="ECO:0000313" key="2">
    <source>
        <dbReference type="Proteomes" id="UP000515158"/>
    </source>
</evidence>
<reference evidence="3" key="1">
    <citation type="submission" date="2025-08" db="UniProtKB">
        <authorList>
            <consortium name="RefSeq"/>
        </authorList>
    </citation>
    <scope>IDENTIFICATION</scope>
    <source>
        <tissue evidence="3">Total insect</tissue>
    </source>
</reference>
<evidence type="ECO:0000313" key="3">
    <source>
        <dbReference type="RefSeq" id="XP_034254708.1"/>
    </source>
</evidence>
<dbReference type="InParanoid" id="A0A6P9A9I4"/>
<gene>
    <name evidence="3" type="primary">LOC117653257</name>
</gene>